<evidence type="ECO:0000256" key="4">
    <source>
        <dbReference type="ARBA" id="ARBA00013028"/>
    </source>
</evidence>
<evidence type="ECO:0000256" key="3">
    <source>
        <dbReference type="ARBA" id="ARBA00005517"/>
    </source>
</evidence>
<dbReference type="Pfam" id="PF24857">
    <property type="entry name" value="THR4_C"/>
    <property type="match status" value="1"/>
</dbReference>
<dbReference type="Gene3D" id="3.90.1380.10">
    <property type="entry name" value="Threonine synthase, N-terminal domain"/>
    <property type="match status" value="1"/>
</dbReference>
<dbReference type="AlphaFoldDB" id="A0AAV9V211"/>
<evidence type="ECO:0000256" key="7">
    <source>
        <dbReference type="ARBA" id="ARBA00022898"/>
    </source>
</evidence>
<keyword evidence="7 9" id="KW-0663">Pyridoxal phosphate</keyword>
<dbReference type="InterPro" id="IPR000634">
    <property type="entry name" value="Ser/Thr_deHydtase_PyrdxlP-BS"/>
</dbReference>
<dbReference type="Pfam" id="PF14821">
    <property type="entry name" value="Thr_synth_N"/>
    <property type="match status" value="1"/>
</dbReference>
<evidence type="ECO:0000256" key="10">
    <source>
        <dbReference type="SAM" id="MobiDB-lite"/>
    </source>
</evidence>
<dbReference type="Gene3D" id="3.40.50.1100">
    <property type="match status" value="2"/>
</dbReference>
<comment type="pathway">
    <text evidence="2">Amino-acid biosynthesis; L-threonine biosynthesis; L-threonine from L-aspartate: step 5/5.</text>
</comment>
<dbReference type="Proteomes" id="UP001375240">
    <property type="component" value="Unassembled WGS sequence"/>
</dbReference>
<feature type="compositionally biased region" description="Polar residues" evidence="10">
    <location>
        <begin position="30"/>
        <end position="54"/>
    </location>
</feature>
<evidence type="ECO:0000256" key="9">
    <source>
        <dbReference type="PIRSR" id="PIRSR604450-51"/>
    </source>
</evidence>
<evidence type="ECO:0000313" key="14">
    <source>
        <dbReference type="Proteomes" id="UP001375240"/>
    </source>
</evidence>
<dbReference type="SUPFAM" id="SSF53686">
    <property type="entry name" value="Tryptophan synthase beta subunit-like PLP-dependent enzymes"/>
    <property type="match status" value="1"/>
</dbReference>
<dbReference type="GO" id="GO:0030170">
    <property type="term" value="F:pyridoxal phosphate binding"/>
    <property type="evidence" value="ECO:0007669"/>
    <property type="project" value="InterPro"/>
</dbReference>
<keyword evidence="14" id="KW-1185">Reference proteome</keyword>
<evidence type="ECO:0000259" key="11">
    <source>
        <dbReference type="Pfam" id="PF00291"/>
    </source>
</evidence>
<evidence type="ECO:0000256" key="2">
    <source>
        <dbReference type="ARBA" id="ARBA00004979"/>
    </source>
</evidence>
<reference evidence="13 14" key="1">
    <citation type="submission" date="2019-10" db="EMBL/GenBank/DDBJ databases">
        <authorList>
            <person name="Palmer J.M."/>
        </authorList>
    </citation>
    <scope>NUCLEOTIDE SEQUENCE [LARGE SCALE GENOMIC DNA]</scope>
    <source>
        <strain evidence="13 14">TWF696</strain>
    </source>
</reference>
<dbReference type="NCBIfam" id="TIGR00260">
    <property type="entry name" value="thrC"/>
    <property type="match status" value="1"/>
</dbReference>
<evidence type="ECO:0000256" key="1">
    <source>
        <dbReference type="ARBA" id="ARBA00001933"/>
    </source>
</evidence>
<keyword evidence="6" id="KW-0791">Threonine biosynthesis</keyword>
<dbReference type="EMBL" id="JAVHNQ010000003">
    <property type="protein sequence ID" value="KAK6352782.1"/>
    <property type="molecule type" value="Genomic_DNA"/>
</dbReference>
<protein>
    <recommendedName>
        <fullName evidence="4">threonine synthase</fullName>
        <ecNumber evidence="4">4.2.3.1</ecNumber>
    </recommendedName>
</protein>
<accession>A0AAV9V211</accession>
<proteinExistence type="inferred from homology"/>
<dbReference type="CDD" id="cd01560">
    <property type="entry name" value="Thr-synth_2"/>
    <property type="match status" value="1"/>
</dbReference>
<dbReference type="GO" id="GO:0004795">
    <property type="term" value="F:threonine synthase activity"/>
    <property type="evidence" value="ECO:0007669"/>
    <property type="project" value="UniProtKB-EC"/>
</dbReference>
<dbReference type="EC" id="4.2.3.1" evidence="4"/>
<feature type="modified residue" description="N6-(pyridoxal phosphate)lysine" evidence="9">
    <location>
        <position position="161"/>
    </location>
</feature>
<evidence type="ECO:0000256" key="5">
    <source>
        <dbReference type="ARBA" id="ARBA00022605"/>
    </source>
</evidence>
<feature type="domain" description="Tryptophan synthase beta chain-like PALP" evidence="11">
    <location>
        <begin position="133"/>
        <end position="367"/>
    </location>
</feature>
<keyword evidence="5" id="KW-0028">Amino-acid biosynthesis</keyword>
<dbReference type="FunFam" id="3.90.1380.10:FF:000003">
    <property type="entry name" value="THR4p Threonine synthase"/>
    <property type="match status" value="1"/>
</dbReference>
<dbReference type="InterPro" id="IPR037158">
    <property type="entry name" value="Thr_synth_N_sf"/>
</dbReference>
<dbReference type="InterPro" id="IPR051166">
    <property type="entry name" value="Threonine_Synthase"/>
</dbReference>
<dbReference type="PANTHER" id="PTHR42690">
    <property type="entry name" value="THREONINE SYNTHASE FAMILY MEMBER"/>
    <property type="match status" value="1"/>
</dbReference>
<dbReference type="Pfam" id="PF00291">
    <property type="entry name" value="PALP"/>
    <property type="match status" value="1"/>
</dbReference>
<dbReference type="InterPro" id="IPR036052">
    <property type="entry name" value="TrpB-like_PALP_sf"/>
</dbReference>
<name>A0AAV9V211_9PEZI</name>
<organism evidence="13 14">
    <name type="scientific">Orbilia brochopaga</name>
    <dbReference type="NCBI Taxonomy" id="3140254"/>
    <lineage>
        <taxon>Eukaryota</taxon>
        <taxon>Fungi</taxon>
        <taxon>Dikarya</taxon>
        <taxon>Ascomycota</taxon>
        <taxon>Pezizomycotina</taxon>
        <taxon>Orbiliomycetes</taxon>
        <taxon>Orbiliales</taxon>
        <taxon>Orbiliaceae</taxon>
        <taxon>Orbilia</taxon>
    </lineage>
</organism>
<evidence type="ECO:0000313" key="13">
    <source>
        <dbReference type="EMBL" id="KAK6352782.1"/>
    </source>
</evidence>
<dbReference type="InterPro" id="IPR029144">
    <property type="entry name" value="Thr_synth_N"/>
</dbReference>
<dbReference type="PROSITE" id="PS00165">
    <property type="entry name" value="DEHYDRATASE_SER_THR"/>
    <property type="match status" value="1"/>
</dbReference>
<dbReference type="GO" id="GO:0009088">
    <property type="term" value="P:threonine biosynthetic process"/>
    <property type="evidence" value="ECO:0007669"/>
    <property type="project" value="UniProtKB-KW"/>
</dbReference>
<evidence type="ECO:0000256" key="8">
    <source>
        <dbReference type="ARBA" id="ARBA00023239"/>
    </source>
</evidence>
<comment type="caution">
    <text evidence="13">The sequence shown here is derived from an EMBL/GenBank/DDBJ whole genome shotgun (WGS) entry which is preliminary data.</text>
</comment>
<dbReference type="FunFam" id="3.40.50.1100:FF:000024">
    <property type="entry name" value="Probable threonine synthase"/>
    <property type="match status" value="1"/>
</dbReference>
<evidence type="ECO:0000259" key="12">
    <source>
        <dbReference type="Pfam" id="PF14821"/>
    </source>
</evidence>
<evidence type="ECO:0000256" key="6">
    <source>
        <dbReference type="ARBA" id="ARBA00022697"/>
    </source>
</evidence>
<keyword evidence="8" id="KW-0456">Lyase</keyword>
<sequence>MRIVDRDLIAPKHTEAGPATAFHTIALSAQPANERTTNERTNMASSRSYLSTRGGSSGFSFEDTVLKGLAADGGLFIPEAIPALPDDWQTAWSDLTFQELAFNIFSAYISPSEIPVEDLKALIHRSYATFRHPAVTPLVPLLPEKNLHLLELFHGPTFAFKDVALQFVGNLFEYFLERRNRGKSDGEREVLTVIGATSGDTGSAAIYGLRGKKDISVFILHPKGKISPIQEAQMTSVLDANVHNLAVVGTFDNCQDIVKELFADADFNARHKLGAVNSINWARILAQIVYYFHSYFALRKSHPSSSPPRFVVPTGNFGDVLAGYFAKRMGLPIEKLVVATNENDILNRFWRSGRYEIHTASAAEAEGGIAADGAKAHPSGVKETLSPAMDILVSSNFERLLWYLAFEKETSATDELAVRQQGASARVKEMMASLKAQQGFSVTDAMLQLAREDFESERVSDDETVETIRTIYVGVDPARYILDPHSAVGVTAALRHIETADASGSPHVHQICLSTAHPAKFSHAVDLALKEIFGYQFADVLPVEFKDLLGAEKRVENVPAAESGLVKAAIERLLENEKLQAAT</sequence>
<dbReference type="InterPro" id="IPR001926">
    <property type="entry name" value="TrpB-like_PALP"/>
</dbReference>
<dbReference type="PANTHER" id="PTHR42690:SF1">
    <property type="entry name" value="THREONINE SYNTHASE-LIKE 2"/>
    <property type="match status" value="1"/>
</dbReference>
<gene>
    <name evidence="13" type="primary">THR4</name>
    <name evidence="13" type="ORF">TWF696_004784</name>
</gene>
<feature type="domain" description="Threonine synthase N-terminal" evidence="12">
    <location>
        <begin position="49"/>
        <end position="127"/>
    </location>
</feature>
<comment type="cofactor">
    <cofactor evidence="1 9">
        <name>pyridoxal 5'-phosphate</name>
        <dbReference type="ChEBI" id="CHEBI:597326"/>
    </cofactor>
</comment>
<comment type="similarity">
    <text evidence="3">Belongs to the threonine synthase family.</text>
</comment>
<feature type="region of interest" description="Disordered" evidence="10">
    <location>
        <begin position="29"/>
        <end position="55"/>
    </location>
</feature>
<dbReference type="InterPro" id="IPR004450">
    <property type="entry name" value="Thr_synthase-like"/>
</dbReference>